<dbReference type="Gene3D" id="3.40.50.11190">
    <property type="match status" value="1"/>
</dbReference>
<name>A0A0C1MSD5_9GAMM</name>
<accession>A0A0C1MSD5</accession>
<proteinExistence type="predicted"/>
<dbReference type="RefSeq" id="WP_039609470.1">
    <property type="nucleotide sequence ID" value="NZ_JWIC01000005.1"/>
</dbReference>
<dbReference type="Proteomes" id="UP000031327">
    <property type="component" value="Unassembled WGS sequence"/>
</dbReference>
<evidence type="ECO:0000313" key="1">
    <source>
        <dbReference type="EMBL" id="KID57703.1"/>
    </source>
</evidence>
<gene>
    <name evidence="1" type="ORF">JF50_11100</name>
</gene>
<dbReference type="OrthoDB" id="9788924at2"/>
<organism evidence="1 2">
    <name type="scientific">Pseudoalteromonas luteoviolacea</name>
    <dbReference type="NCBI Taxonomy" id="43657"/>
    <lineage>
        <taxon>Bacteria</taxon>
        <taxon>Pseudomonadati</taxon>
        <taxon>Pseudomonadota</taxon>
        <taxon>Gammaproteobacteria</taxon>
        <taxon>Alteromonadales</taxon>
        <taxon>Pseudoalteromonadaceae</taxon>
        <taxon>Pseudoalteromonas</taxon>
    </lineage>
</organism>
<protein>
    <recommendedName>
        <fullName evidence="3">UDP-2,4-diacetamido-2,4, 6-trideoxy-beta-L-altropyranose hydrolase</fullName>
    </recommendedName>
</protein>
<reference evidence="1 2" key="1">
    <citation type="submission" date="2014-12" db="EMBL/GenBank/DDBJ databases">
        <title>Draft Genome Sequence of Pseudoalteromonas luteoviolacea HI1.</title>
        <authorList>
            <person name="Asahina A.Y."/>
            <person name="Hadfield M.G."/>
        </authorList>
    </citation>
    <scope>NUCLEOTIDE SEQUENCE [LARGE SCALE GENOMIC DNA]</scope>
    <source>
        <strain evidence="1 2">HI1</strain>
    </source>
</reference>
<evidence type="ECO:0000313" key="2">
    <source>
        <dbReference type="Proteomes" id="UP000031327"/>
    </source>
</evidence>
<dbReference type="SUPFAM" id="SSF53756">
    <property type="entry name" value="UDP-Glycosyltransferase/glycogen phosphorylase"/>
    <property type="match status" value="1"/>
</dbReference>
<sequence>MIAFRVDTQCGLGHLMRMKWLALELEKRQEHTLFFVDHSEVVEPFLVELNAICVTVPPFNNCDDDARFCLNYLKTLEQPIKWLVLDGYNFGLKWERAAKQAGMKLLAIDDLVREHCADAVVDMKWAGNTTQNRYDALTPPDTDLMLGPQFAILSPEYDQSEYAVSRDECITFSLGGGGDWRALEKIIEQLCLTLPEVKLIAVVGPKATNTHELEVLSQQFKQLELIHSPKSLAQYYRSTGLFVGALGTSLYELAATQTPALTFSLAANQENNIEDLEQLGHFHHVEALLTYPAEKVARLITTLYEHRDRQTQLRSSPPIDVDGKGACRIADYITQGMCADPLLLSGSVKVLPEVVSKISSSLQVRPITDGDINGYLTARNRQENMWRMTITDTIKRIDHYTWWYNNQRHSYVLEEDNDPLVYVWHQVYRHNNKKYLFGGWFAASDKVSFVHAQLILKWQLAYCHDLHPDAVWVAVINKDNKFVNLLNQKEGFVALETDSEEYHVTQQLFSQASEEEFNYVAKFPAGGG</sequence>
<dbReference type="AlphaFoldDB" id="A0A0C1MSD5"/>
<comment type="caution">
    <text evidence="1">The sequence shown here is derived from an EMBL/GenBank/DDBJ whole genome shotgun (WGS) entry which is preliminary data.</text>
</comment>
<evidence type="ECO:0008006" key="3">
    <source>
        <dbReference type="Google" id="ProtNLM"/>
    </source>
</evidence>
<dbReference type="EMBL" id="JWIC01000005">
    <property type="protein sequence ID" value="KID57703.1"/>
    <property type="molecule type" value="Genomic_DNA"/>
</dbReference>
<dbReference type="Gene3D" id="3.40.50.2000">
    <property type="entry name" value="Glycogen Phosphorylase B"/>
    <property type="match status" value="1"/>
</dbReference>